<name>B4SAP0_PELPB</name>
<dbReference type="RefSeq" id="WP_012506907.1">
    <property type="nucleotide sequence ID" value="NC_011060.1"/>
</dbReference>
<dbReference type="Pfam" id="PF04434">
    <property type="entry name" value="SWIM"/>
    <property type="match status" value="1"/>
</dbReference>
<protein>
    <submittedName>
        <fullName evidence="3">Zinc finger SWIM domain protein</fullName>
    </submittedName>
</protein>
<evidence type="ECO:0000259" key="2">
    <source>
        <dbReference type="PROSITE" id="PS50966"/>
    </source>
</evidence>
<dbReference type="Proteomes" id="UP000002724">
    <property type="component" value="Chromosome"/>
</dbReference>
<dbReference type="PANTHER" id="PTHR38133:SF1">
    <property type="entry name" value="SLR1429 PROTEIN"/>
    <property type="match status" value="1"/>
</dbReference>
<gene>
    <name evidence="3" type="ordered locus">Ppha_0052</name>
</gene>
<keyword evidence="1" id="KW-0479">Metal-binding</keyword>
<dbReference type="KEGG" id="pph:Ppha_0052"/>
<dbReference type="eggNOG" id="COG4279">
    <property type="taxonomic scope" value="Bacteria"/>
</dbReference>
<accession>B4SAP0</accession>
<dbReference type="PROSITE" id="PS50966">
    <property type="entry name" value="ZF_SWIM"/>
    <property type="match status" value="1"/>
</dbReference>
<keyword evidence="4" id="KW-1185">Reference proteome</keyword>
<evidence type="ECO:0000313" key="3">
    <source>
        <dbReference type="EMBL" id="ACF42409.1"/>
    </source>
</evidence>
<dbReference type="OrthoDB" id="188274at2"/>
<dbReference type="GO" id="GO:0008270">
    <property type="term" value="F:zinc ion binding"/>
    <property type="evidence" value="ECO:0007669"/>
    <property type="project" value="UniProtKB-KW"/>
</dbReference>
<dbReference type="HOGENOM" id="CLU_053146_2_0_10"/>
<reference evidence="3 4" key="1">
    <citation type="submission" date="2008-06" db="EMBL/GenBank/DDBJ databases">
        <title>Complete sequence of Pelodictyon phaeoclathratiforme BU-1.</title>
        <authorList>
            <consortium name="US DOE Joint Genome Institute"/>
            <person name="Lucas S."/>
            <person name="Copeland A."/>
            <person name="Lapidus A."/>
            <person name="Glavina del Rio T."/>
            <person name="Dalin E."/>
            <person name="Tice H."/>
            <person name="Bruce D."/>
            <person name="Goodwin L."/>
            <person name="Pitluck S."/>
            <person name="Schmutz J."/>
            <person name="Larimer F."/>
            <person name="Land M."/>
            <person name="Hauser L."/>
            <person name="Kyrpides N."/>
            <person name="Mikhailova N."/>
            <person name="Liu Z."/>
            <person name="Li T."/>
            <person name="Zhao F."/>
            <person name="Overmann J."/>
            <person name="Bryant D.A."/>
            <person name="Richardson P."/>
        </authorList>
    </citation>
    <scope>NUCLEOTIDE SEQUENCE [LARGE SCALE GENOMIC DNA]</scope>
    <source>
        <strain evidence="4">DSM 5477 / BU-1</strain>
    </source>
</reference>
<evidence type="ECO:0000313" key="4">
    <source>
        <dbReference type="Proteomes" id="UP000002724"/>
    </source>
</evidence>
<keyword evidence="1" id="KW-0862">Zinc</keyword>
<feature type="domain" description="SWIM-type" evidence="2">
    <location>
        <begin position="139"/>
        <end position="170"/>
    </location>
</feature>
<dbReference type="InterPro" id="IPR007527">
    <property type="entry name" value="Znf_SWIM"/>
</dbReference>
<dbReference type="AlphaFoldDB" id="B4SAP0"/>
<dbReference type="STRING" id="324925.Ppha_0052"/>
<evidence type="ECO:0000256" key="1">
    <source>
        <dbReference type="PROSITE-ProRule" id="PRU00325"/>
    </source>
</evidence>
<dbReference type="PANTHER" id="PTHR38133">
    <property type="entry name" value="SLR1429 PROTEIN"/>
    <property type="match status" value="1"/>
</dbReference>
<proteinExistence type="predicted"/>
<sequence>MEYYWYKRPTSSAPRAVAGGIKAQNKRGAFGQTWWGKEWITTLENFDIGERITRGKSYARKGQVTDLVITAKKGVAAKVQGSRVRPYKVSITLTPYSKEQKELLAQKLTSKPIYIAQLLSGEMPENLARVFKTAGLALFPAKYNDLTTTCSCPDYSNPCKHIAAVVYLMAEAFDQDPFLLFTLRGIDKEEFLRKIGYKRQTATGDDPPAIPEPLPSEHAAFWGYSPSPEPSCTHLSPAVQATMPKRLGSIPYWRSSINFLSAMETTYNLATLLAEKLIDRQRAEQEKVPSESPD</sequence>
<dbReference type="EMBL" id="CP001110">
    <property type="protein sequence ID" value="ACF42409.1"/>
    <property type="molecule type" value="Genomic_DNA"/>
</dbReference>
<keyword evidence="1" id="KW-0863">Zinc-finger</keyword>
<organism evidence="3 4">
    <name type="scientific">Pelodictyon phaeoclathratiforme (strain DSM 5477 / BU-1)</name>
    <dbReference type="NCBI Taxonomy" id="324925"/>
    <lineage>
        <taxon>Bacteria</taxon>
        <taxon>Pseudomonadati</taxon>
        <taxon>Chlorobiota</taxon>
        <taxon>Chlorobiia</taxon>
        <taxon>Chlorobiales</taxon>
        <taxon>Chlorobiaceae</taxon>
        <taxon>Chlorobium/Pelodictyon group</taxon>
        <taxon>Pelodictyon</taxon>
    </lineage>
</organism>